<dbReference type="GO" id="GO:0005829">
    <property type="term" value="C:cytosol"/>
    <property type="evidence" value="ECO:0007669"/>
    <property type="project" value="TreeGrafter"/>
</dbReference>
<dbReference type="PANTHER" id="PTHR46832:SF2">
    <property type="entry name" value="FUTALOSINE HYDROLASE"/>
    <property type="match status" value="1"/>
</dbReference>
<keyword evidence="5" id="KW-1185">Reference proteome</keyword>
<organism evidence="4 5">
    <name type="scientific">Desulfurispirillum indicum (strain ATCC BAA-1389 / DSM 22839 / S5)</name>
    <dbReference type="NCBI Taxonomy" id="653733"/>
    <lineage>
        <taxon>Bacteria</taxon>
        <taxon>Pseudomonadati</taxon>
        <taxon>Chrysiogenota</taxon>
        <taxon>Chrysiogenia</taxon>
        <taxon>Chrysiogenales</taxon>
        <taxon>Chrysiogenaceae</taxon>
        <taxon>Desulfurispirillum</taxon>
    </lineage>
</organism>
<dbReference type="GO" id="GO:0009234">
    <property type="term" value="P:menaquinone biosynthetic process"/>
    <property type="evidence" value="ECO:0007669"/>
    <property type="project" value="UniProtKB-UniRule"/>
</dbReference>
<proteinExistence type="inferred from homology"/>
<evidence type="ECO:0000259" key="3">
    <source>
        <dbReference type="Pfam" id="PF01048"/>
    </source>
</evidence>
<comment type="catalytic activity">
    <reaction evidence="1">
        <text>futalosine + H2O = dehypoxanthine futalosine + hypoxanthine</text>
        <dbReference type="Rhea" id="RHEA:25904"/>
        <dbReference type="ChEBI" id="CHEBI:15377"/>
        <dbReference type="ChEBI" id="CHEBI:17368"/>
        <dbReference type="ChEBI" id="CHEBI:58863"/>
        <dbReference type="ChEBI" id="CHEBI:58864"/>
        <dbReference type="EC" id="3.2.2.26"/>
    </reaction>
</comment>
<comment type="similarity">
    <text evidence="1">Belongs to the PNP/UDP phosphorylase family. Futalosine hydrolase subfamily.</text>
</comment>
<comment type="pathway">
    <text evidence="1">Quinol/quinone metabolism; menaquinone biosynthesis.</text>
</comment>
<keyword evidence="1" id="KW-0474">Menaquinone biosynthesis</keyword>
<dbReference type="KEGG" id="din:Selin_1732"/>
<dbReference type="Gene3D" id="3.40.50.1580">
    <property type="entry name" value="Nucleoside phosphorylase domain"/>
    <property type="match status" value="1"/>
</dbReference>
<dbReference type="FunCoup" id="E6W141">
    <property type="interactions" value="216"/>
</dbReference>
<dbReference type="AlphaFoldDB" id="E6W141"/>
<dbReference type="HAMAP" id="MF_00991">
    <property type="entry name" value="MqnB"/>
    <property type="match status" value="1"/>
</dbReference>
<dbReference type="UniPathway" id="UPA00079"/>
<dbReference type="NCBIfam" id="TIGR03664">
    <property type="entry name" value="fut_nucase"/>
    <property type="match status" value="1"/>
</dbReference>
<sequence length="222" mass="23804">MKPDNALADGASTAILILVASELELQGLTLTLPSRVQIACTGVGKIASAVETTLQIRQWRPELVICAGIGGYYGSALELGDLALITRELLIDEGVATAGGFLSMETLGFQRCTIHSPAAVPPVFDQLPFAQRHIPGATVSTVSGTQKMADERYGAFLPAGICENMEGAAVAWACQRAEVPWIGIRALSNFVEERDLERWNIPLALASLSAYLELFLQEYSPQ</sequence>
<name>E6W141_DESIS</name>
<dbReference type="PANTHER" id="PTHR46832">
    <property type="entry name" value="5'-METHYLTHIOADENOSINE/S-ADENOSYLHOMOCYSTEINE NUCLEOSIDASE"/>
    <property type="match status" value="1"/>
</dbReference>
<dbReference type="GO" id="GO:0008782">
    <property type="term" value="F:adenosylhomocysteine nucleosidase activity"/>
    <property type="evidence" value="ECO:0007669"/>
    <property type="project" value="TreeGrafter"/>
</dbReference>
<dbReference type="eggNOG" id="COG0775">
    <property type="taxonomic scope" value="Bacteria"/>
</dbReference>
<evidence type="ECO:0000313" key="4">
    <source>
        <dbReference type="EMBL" id="ADU66461.1"/>
    </source>
</evidence>
<accession>E6W141</accession>
<dbReference type="Pfam" id="PF01048">
    <property type="entry name" value="PNP_UDP_1"/>
    <property type="match status" value="1"/>
</dbReference>
<evidence type="ECO:0000256" key="2">
    <source>
        <dbReference type="NCBIfam" id="TIGR03664"/>
    </source>
</evidence>
<gene>
    <name evidence="1" type="primary">mqnB</name>
    <name evidence="4" type="ordered locus">Selin_1732</name>
</gene>
<dbReference type="Proteomes" id="UP000002572">
    <property type="component" value="Chromosome"/>
</dbReference>
<dbReference type="GO" id="GO:0019284">
    <property type="term" value="P:L-methionine salvage from S-adenosylmethionine"/>
    <property type="evidence" value="ECO:0007669"/>
    <property type="project" value="TreeGrafter"/>
</dbReference>
<dbReference type="InterPro" id="IPR000845">
    <property type="entry name" value="Nucleoside_phosphorylase_d"/>
</dbReference>
<dbReference type="HOGENOM" id="CLU_031248_3_1_0"/>
<dbReference type="InterPro" id="IPR035994">
    <property type="entry name" value="Nucleoside_phosphorylase_sf"/>
</dbReference>
<reference evidence="4 5" key="1">
    <citation type="submission" date="2010-12" db="EMBL/GenBank/DDBJ databases">
        <title>Complete sequence of Desulfurispirillum indicum S5.</title>
        <authorList>
            <consortium name="US DOE Joint Genome Institute"/>
            <person name="Lucas S."/>
            <person name="Copeland A."/>
            <person name="Lapidus A."/>
            <person name="Cheng J.-F."/>
            <person name="Goodwin L."/>
            <person name="Pitluck S."/>
            <person name="Chertkov O."/>
            <person name="Held B."/>
            <person name="Detter J.C."/>
            <person name="Han C."/>
            <person name="Tapia R."/>
            <person name="Land M."/>
            <person name="Hauser L."/>
            <person name="Kyrpides N."/>
            <person name="Ivanova N."/>
            <person name="Mikhailova N."/>
            <person name="Haggblom M."/>
            <person name="Rauschenbach I."/>
            <person name="Bini E."/>
            <person name="Woyke T."/>
        </authorList>
    </citation>
    <scope>NUCLEOTIDE SEQUENCE [LARGE SCALE GENOMIC DNA]</scope>
    <source>
        <strain evidence="5">ATCC BAA-1389 / DSM 22839 / S5</strain>
    </source>
</reference>
<comment type="function">
    <text evidence="1">Catalyzes the hydrolysis of futalosine (FL) to dehypoxanthine futalosine (DHFL) and hypoxanthine, a step in the biosynthesis of menaquinone (MK, vitamin K2).</text>
</comment>
<dbReference type="SUPFAM" id="SSF53167">
    <property type="entry name" value="Purine and uridine phosphorylases"/>
    <property type="match status" value="1"/>
</dbReference>
<dbReference type="InParanoid" id="E6W141"/>
<dbReference type="STRING" id="653733.Selin_1732"/>
<evidence type="ECO:0000313" key="5">
    <source>
        <dbReference type="Proteomes" id="UP000002572"/>
    </source>
</evidence>
<feature type="domain" description="Nucleoside phosphorylase" evidence="3">
    <location>
        <begin position="35"/>
        <end position="211"/>
    </location>
</feature>
<dbReference type="InterPro" id="IPR019963">
    <property type="entry name" value="FL_hydrolase_MqnB"/>
</dbReference>
<protein>
    <recommendedName>
        <fullName evidence="1 2">Futalosine hydrolase</fullName>
        <shortName evidence="1">FL hydrolase</shortName>
        <ecNumber evidence="1 2">3.2.2.26</ecNumber>
    </recommendedName>
    <alternativeName>
        <fullName evidence="1">Futalosine nucleosidase</fullName>
    </alternativeName>
    <alternativeName>
        <fullName evidence="1">Menaquinone biosynthetic enzyme MqnB</fullName>
    </alternativeName>
</protein>
<dbReference type="GO" id="GO:0008930">
    <property type="term" value="F:methylthioadenosine nucleosidase activity"/>
    <property type="evidence" value="ECO:0007669"/>
    <property type="project" value="TreeGrafter"/>
</dbReference>
<dbReference type="EMBL" id="CP002432">
    <property type="protein sequence ID" value="ADU66461.1"/>
    <property type="molecule type" value="Genomic_DNA"/>
</dbReference>
<evidence type="ECO:0000256" key="1">
    <source>
        <dbReference type="HAMAP-Rule" id="MF_00991"/>
    </source>
</evidence>
<dbReference type="RefSeq" id="WP_013506341.1">
    <property type="nucleotide sequence ID" value="NC_014836.1"/>
</dbReference>
<dbReference type="CDD" id="cd17766">
    <property type="entry name" value="futalosine_nucleosidase_MqnB"/>
    <property type="match status" value="1"/>
</dbReference>
<keyword evidence="1" id="KW-0378">Hydrolase</keyword>
<dbReference type="EC" id="3.2.2.26" evidence="1 2"/>
<dbReference type="GO" id="GO:0009116">
    <property type="term" value="P:nucleoside metabolic process"/>
    <property type="evidence" value="ECO:0007669"/>
    <property type="project" value="InterPro"/>
</dbReference>